<protein>
    <submittedName>
        <fullName evidence="6">ABC transporter</fullName>
    </submittedName>
</protein>
<dbReference type="SMART" id="SM00382">
    <property type="entry name" value="AAA"/>
    <property type="match status" value="1"/>
</dbReference>
<dbReference type="InterPro" id="IPR017871">
    <property type="entry name" value="ABC_transporter-like_CS"/>
</dbReference>
<name>A0A2V2N126_9EURY</name>
<proteinExistence type="inferred from homology"/>
<evidence type="ECO:0000256" key="1">
    <source>
        <dbReference type="ARBA" id="ARBA00005417"/>
    </source>
</evidence>
<evidence type="ECO:0000313" key="7">
    <source>
        <dbReference type="Proteomes" id="UP000245934"/>
    </source>
</evidence>
<dbReference type="Proteomes" id="UP000245934">
    <property type="component" value="Unassembled WGS sequence"/>
</dbReference>
<dbReference type="PROSITE" id="PS50893">
    <property type="entry name" value="ABC_TRANSPORTER_2"/>
    <property type="match status" value="1"/>
</dbReference>
<dbReference type="PANTHER" id="PTHR43117:SF4">
    <property type="entry name" value="OSMOPROTECTANT IMPORT ATP-BINDING PROTEIN OSMV"/>
    <property type="match status" value="1"/>
</dbReference>
<dbReference type="InterPro" id="IPR003593">
    <property type="entry name" value="AAA+_ATPase"/>
</dbReference>
<dbReference type="PANTHER" id="PTHR43117">
    <property type="entry name" value="OSMOPROTECTANT IMPORT ATP-BINDING PROTEIN OSMV"/>
    <property type="match status" value="1"/>
</dbReference>
<accession>A0A2V2N126</accession>
<dbReference type="AlphaFoldDB" id="A0A2V2N126"/>
<keyword evidence="3" id="KW-0547">Nucleotide-binding</keyword>
<dbReference type="EMBL" id="QGMZ01000045">
    <property type="protein sequence ID" value="PWR70218.1"/>
    <property type="molecule type" value="Genomic_DNA"/>
</dbReference>
<dbReference type="InterPro" id="IPR027417">
    <property type="entry name" value="P-loop_NTPase"/>
</dbReference>
<reference evidence="6 7" key="1">
    <citation type="submission" date="2018-05" db="EMBL/GenBank/DDBJ databases">
        <title>Draft genome of Methanospirillum stamsii Pt1.</title>
        <authorList>
            <person name="Dueholm M.S."/>
            <person name="Nielsen P.H."/>
            <person name="Bakmann L.F."/>
            <person name="Otzen D.E."/>
        </authorList>
    </citation>
    <scope>NUCLEOTIDE SEQUENCE [LARGE SCALE GENOMIC DNA]</scope>
    <source>
        <strain evidence="6 7">Pt1</strain>
    </source>
</reference>
<comment type="caution">
    <text evidence="6">The sequence shown here is derived from an EMBL/GenBank/DDBJ whole genome shotgun (WGS) entry which is preliminary data.</text>
</comment>
<evidence type="ECO:0000256" key="2">
    <source>
        <dbReference type="ARBA" id="ARBA00022448"/>
    </source>
</evidence>
<keyword evidence="2" id="KW-0813">Transport</keyword>
<evidence type="ECO:0000259" key="5">
    <source>
        <dbReference type="PROSITE" id="PS50893"/>
    </source>
</evidence>
<gene>
    <name evidence="6" type="ORF">DLD82_16245</name>
</gene>
<evidence type="ECO:0000313" key="6">
    <source>
        <dbReference type="EMBL" id="PWR70218.1"/>
    </source>
</evidence>
<dbReference type="Gene3D" id="3.40.50.300">
    <property type="entry name" value="P-loop containing nucleotide triphosphate hydrolases"/>
    <property type="match status" value="1"/>
</dbReference>
<dbReference type="SUPFAM" id="SSF52540">
    <property type="entry name" value="P-loop containing nucleoside triphosphate hydrolases"/>
    <property type="match status" value="1"/>
</dbReference>
<dbReference type="RefSeq" id="WP_109942184.1">
    <property type="nucleotide sequence ID" value="NZ_CP176366.1"/>
</dbReference>
<sequence>MNESVLLEEFKIKDLLDKYPYSKEFFNINGLPIDDVDNTVKDYIDSLGYVFLEDMGLNQEDLIKRFRSFMCRMKAIREEPAFNIRDITILGGRDKTERPEEKDLKICIGEIICIVGPTGSGKSRLLADIEWMAQRDTPTRRQILINGSVPPNDWRFSVEHKLVAQLSQNMNFVMDVSVGEFIILHAQSRLIDNSERKAQEIVSHANELSGERFDINTPLTSLSGGQSRALMVADTAFLSTSPIVLIDEIENAGINRKKALELLIGQNKIVLIATHDPLLALMGNKRIVVKNGGIQKVITTTSNEKKGLLRLTEIDNILMKYRESLRNGQLLEIGDELLW</sequence>
<organism evidence="6 7">
    <name type="scientific">Methanospirillum stamsii</name>
    <dbReference type="NCBI Taxonomy" id="1277351"/>
    <lineage>
        <taxon>Archaea</taxon>
        <taxon>Methanobacteriati</taxon>
        <taxon>Methanobacteriota</taxon>
        <taxon>Stenosarchaea group</taxon>
        <taxon>Methanomicrobia</taxon>
        <taxon>Methanomicrobiales</taxon>
        <taxon>Methanospirillaceae</taxon>
        <taxon>Methanospirillum</taxon>
    </lineage>
</organism>
<dbReference type="Pfam" id="PF00005">
    <property type="entry name" value="ABC_tran"/>
    <property type="match status" value="1"/>
</dbReference>
<comment type="similarity">
    <text evidence="1">Belongs to the ABC transporter superfamily.</text>
</comment>
<dbReference type="GO" id="GO:0016887">
    <property type="term" value="F:ATP hydrolysis activity"/>
    <property type="evidence" value="ECO:0007669"/>
    <property type="project" value="InterPro"/>
</dbReference>
<evidence type="ECO:0000256" key="4">
    <source>
        <dbReference type="ARBA" id="ARBA00022840"/>
    </source>
</evidence>
<dbReference type="InterPro" id="IPR003439">
    <property type="entry name" value="ABC_transporter-like_ATP-bd"/>
</dbReference>
<dbReference type="PROSITE" id="PS00211">
    <property type="entry name" value="ABC_TRANSPORTER_1"/>
    <property type="match status" value="1"/>
</dbReference>
<dbReference type="GeneID" id="97607984"/>
<evidence type="ECO:0000256" key="3">
    <source>
        <dbReference type="ARBA" id="ARBA00022741"/>
    </source>
</evidence>
<feature type="domain" description="ABC transporter" evidence="5">
    <location>
        <begin position="82"/>
        <end position="317"/>
    </location>
</feature>
<keyword evidence="4" id="KW-0067">ATP-binding</keyword>
<keyword evidence="7" id="KW-1185">Reference proteome</keyword>
<dbReference type="GO" id="GO:0005524">
    <property type="term" value="F:ATP binding"/>
    <property type="evidence" value="ECO:0007669"/>
    <property type="project" value="UniProtKB-KW"/>
</dbReference>